<reference evidence="4" key="3">
    <citation type="journal article" date="2012" name="PLoS Pathog.">
        <title>Comparative genomics of the apicomplexan parasites Toxoplasma gondii and Neospora caninum: Coccidia differing in host range and transmission strategy.</title>
        <authorList>
            <person name="Reid A.J."/>
            <person name="Vermont S.J."/>
            <person name="Cotton J.A."/>
            <person name="Harris D."/>
            <person name="Hill-Cawthorne G.A."/>
            <person name="Konen-Waisman S."/>
            <person name="Latham S.M."/>
            <person name="Mourier T."/>
            <person name="Norton R."/>
            <person name="Quail M.A."/>
            <person name="Sanders M."/>
            <person name="Shanmugam D."/>
            <person name="Sohal A."/>
            <person name="Wasmuth J.D."/>
            <person name="Brunk B."/>
            <person name="Grigg M.E."/>
            <person name="Howard J.C."/>
            <person name="Parkinson J."/>
            <person name="Roos D.S."/>
            <person name="Trees A.J."/>
            <person name="Berriman M."/>
            <person name="Pain A."/>
            <person name="Wastling J.M."/>
        </authorList>
    </citation>
    <scope>NUCLEOTIDE SEQUENCE [LARGE SCALE GENOMIC DNA]</scope>
    <source>
        <strain evidence="4">Liverpool</strain>
    </source>
</reference>
<dbReference type="RefSeq" id="XP_003879728.1">
    <property type="nucleotide sequence ID" value="XM_003879679.1"/>
</dbReference>
<dbReference type="GeneID" id="13440547"/>
<protein>
    <submittedName>
        <fullName evidence="2">Uncharacterized protein</fullName>
    </submittedName>
</protein>
<reference evidence="2" key="2">
    <citation type="submission" date="2011-03" db="EMBL/GenBank/DDBJ databases">
        <title>Comparative genomics and transcriptomics of Neospora caninum and Toxoplasma gondii.</title>
        <authorList>
            <person name="Reid A.J."/>
            <person name="Sohal A."/>
            <person name="Harris D."/>
            <person name="Quail M."/>
            <person name="Sanders M."/>
            <person name="Berriman M."/>
            <person name="Wastling J.M."/>
            <person name="Pain A."/>
        </authorList>
    </citation>
    <scope>NUCLEOTIDE SEQUENCE</scope>
    <source>
        <strain evidence="2">Liverpool</strain>
    </source>
</reference>
<dbReference type="eggNOG" id="ENOG502R0FX">
    <property type="taxonomic scope" value="Eukaryota"/>
</dbReference>
<evidence type="ECO:0000313" key="4">
    <source>
        <dbReference type="Proteomes" id="UP000007494"/>
    </source>
</evidence>
<dbReference type="Proteomes" id="UP000007494">
    <property type="component" value="Chromosome Ia"/>
</dbReference>
<organism evidence="2 4">
    <name type="scientific">Neospora caninum (strain Liverpool)</name>
    <dbReference type="NCBI Taxonomy" id="572307"/>
    <lineage>
        <taxon>Eukaryota</taxon>
        <taxon>Sar</taxon>
        <taxon>Alveolata</taxon>
        <taxon>Apicomplexa</taxon>
        <taxon>Conoidasida</taxon>
        <taxon>Coccidia</taxon>
        <taxon>Eucoccidiorida</taxon>
        <taxon>Eimeriorina</taxon>
        <taxon>Sarcocystidae</taxon>
        <taxon>Neospora</taxon>
    </lineage>
</organism>
<dbReference type="VEuPathDB" id="ToxoDB:NCLIV_001810"/>
<sequence length="313" mass="34735">MLTNLIFAVETHNAEKQLECSRTIEALEEDLVDIRKDFLAVHAGLGFCTQFWSLVRTVFSSSISAPVLADAEREDFDSASTVLSSMTIDSLIHRRSSAPRRNKVQPKKKETKEEKEGKSDTRASVQAPSGRGESADAETDTEGEESGETEEIEEEGEEIKEEGEESEEEGEESEEDGEESDEDGEESDEDGEASEEREEAASDEDGSAAGERALLTEAEEARRLVRLSSCSSLSSVAVSEVEEDSIVKEALRERRELCASEPSGISKERANEKHRRTEATTWRGTLMEGALWGHRFEQLQKRKLINSAKVLQQ</sequence>
<reference evidence="2" key="1">
    <citation type="submission" date="2011-02" db="EMBL/GenBank/DDBJ databases">
        <authorList>
            <person name="Aslett M."/>
        </authorList>
    </citation>
    <scope>NUCLEOTIDE SEQUENCE</scope>
    <source>
        <strain evidence="2">Liverpool</strain>
    </source>
</reference>
<dbReference type="OrthoDB" id="10492816at2759"/>
<dbReference type="EMBL" id="LN714474">
    <property type="protein sequence ID" value="CEL64278.1"/>
    <property type="molecule type" value="Genomic_DNA"/>
</dbReference>
<gene>
    <name evidence="3" type="ORF">BN1204_001810</name>
    <name evidence="2" type="ORF">NCLIV_001810</name>
</gene>
<dbReference type="InParanoid" id="F0V7K2"/>
<evidence type="ECO:0000313" key="2">
    <source>
        <dbReference type="EMBL" id="CBZ49693.1"/>
    </source>
</evidence>
<dbReference type="AlphaFoldDB" id="F0V7K2"/>
<feature type="compositionally biased region" description="Basic residues" evidence="1">
    <location>
        <begin position="93"/>
        <end position="106"/>
    </location>
</feature>
<dbReference type="OMA" id="HRRTEAT"/>
<feature type="region of interest" description="Disordered" evidence="1">
    <location>
        <begin position="262"/>
        <end position="281"/>
    </location>
</feature>
<keyword evidence="4" id="KW-1185">Reference proteome</keyword>
<feature type="compositionally biased region" description="Basic and acidic residues" evidence="1">
    <location>
        <begin position="266"/>
        <end position="278"/>
    </location>
</feature>
<dbReference type="EMBL" id="FR823380">
    <property type="protein sequence ID" value="CBZ49693.1"/>
    <property type="molecule type" value="Genomic_DNA"/>
</dbReference>
<evidence type="ECO:0000256" key="1">
    <source>
        <dbReference type="SAM" id="MobiDB-lite"/>
    </source>
</evidence>
<proteinExistence type="predicted"/>
<accession>F0V7K2</accession>
<feature type="compositionally biased region" description="Acidic residues" evidence="1">
    <location>
        <begin position="135"/>
        <end position="206"/>
    </location>
</feature>
<reference evidence="3" key="4">
    <citation type="journal article" date="2015" name="PLoS ONE">
        <title>Comprehensive Evaluation of Toxoplasma gondii VEG and Neospora caninum LIV Genomes with Tachyzoite Stage Transcriptome and Proteome Defines Novel Transcript Features.</title>
        <authorList>
            <person name="Ramaprasad A."/>
            <person name="Mourier T."/>
            <person name="Naeem R."/>
            <person name="Malas T.B."/>
            <person name="Moussa E."/>
            <person name="Panigrahi A."/>
            <person name="Vermont S.J."/>
            <person name="Otto T.D."/>
            <person name="Wastling J."/>
            <person name="Pain A."/>
        </authorList>
    </citation>
    <scope>NUCLEOTIDE SEQUENCE</scope>
    <source>
        <strain evidence="3">Liverpool</strain>
    </source>
</reference>
<evidence type="ECO:0000313" key="3">
    <source>
        <dbReference type="EMBL" id="CEL64278.1"/>
    </source>
</evidence>
<feature type="region of interest" description="Disordered" evidence="1">
    <location>
        <begin position="93"/>
        <end position="215"/>
    </location>
</feature>
<feature type="compositionally biased region" description="Basic and acidic residues" evidence="1">
    <location>
        <begin position="107"/>
        <end position="121"/>
    </location>
</feature>
<name>F0V7K2_NEOCL</name>